<dbReference type="SMART" id="SM00388">
    <property type="entry name" value="HisKA"/>
    <property type="match status" value="1"/>
</dbReference>
<keyword evidence="4" id="KW-0175">Coiled coil</keyword>
<gene>
    <name evidence="7" type="ORF">K7C98_12690</name>
</gene>
<dbReference type="Pfam" id="PF02518">
    <property type="entry name" value="HATPase_c"/>
    <property type="match status" value="1"/>
</dbReference>
<dbReference type="InterPro" id="IPR000719">
    <property type="entry name" value="Prot_kinase_dom"/>
</dbReference>
<dbReference type="PROSITE" id="PS00108">
    <property type="entry name" value="PROTEIN_KINASE_ST"/>
    <property type="match status" value="1"/>
</dbReference>
<evidence type="ECO:0000313" key="7">
    <source>
        <dbReference type="EMBL" id="MBZ5710114.1"/>
    </source>
</evidence>
<proteinExistence type="predicted"/>
<dbReference type="SUPFAM" id="SSF52540">
    <property type="entry name" value="P-loop containing nucleoside triphosphate hydrolases"/>
    <property type="match status" value="1"/>
</dbReference>
<dbReference type="SUPFAM" id="SSF55874">
    <property type="entry name" value="ATPase domain of HSP90 chaperone/DNA topoisomerase II/histidine kinase"/>
    <property type="match status" value="1"/>
</dbReference>
<dbReference type="EMBL" id="JAIRAU010000011">
    <property type="protein sequence ID" value="MBZ5710114.1"/>
    <property type="molecule type" value="Genomic_DNA"/>
</dbReference>
<dbReference type="PRINTS" id="PR00344">
    <property type="entry name" value="BCTRLSENSOR"/>
</dbReference>
<dbReference type="InterPro" id="IPR053159">
    <property type="entry name" value="Hybrid_Histidine_Kinase"/>
</dbReference>
<evidence type="ECO:0000256" key="4">
    <source>
        <dbReference type="SAM" id="Coils"/>
    </source>
</evidence>
<dbReference type="Gene3D" id="3.30.450.40">
    <property type="match status" value="2"/>
</dbReference>
<dbReference type="SMART" id="SM00387">
    <property type="entry name" value="HATPase_c"/>
    <property type="match status" value="1"/>
</dbReference>
<reference evidence="7" key="1">
    <citation type="submission" date="2021-08" db="EMBL/GenBank/DDBJ databases">
        <authorList>
            <person name="Stevens D.C."/>
        </authorList>
    </citation>
    <scope>NUCLEOTIDE SEQUENCE</scope>
    <source>
        <strain evidence="7">DSM 53165</strain>
    </source>
</reference>
<feature type="coiled-coil region" evidence="4">
    <location>
        <begin position="773"/>
        <end position="807"/>
    </location>
</feature>
<feature type="domain" description="Histidine kinase" evidence="6">
    <location>
        <begin position="1648"/>
        <end position="1866"/>
    </location>
</feature>
<dbReference type="PROSITE" id="PS50011">
    <property type="entry name" value="PROTEIN_KINASE_DOM"/>
    <property type="match status" value="1"/>
</dbReference>
<keyword evidence="8" id="KW-1185">Reference proteome</keyword>
<organism evidence="7 8">
    <name type="scientific">Nannocystis pusilla</name>
    <dbReference type="NCBI Taxonomy" id="889268"/>
    <lineage>
        <taxon>Bacteria</taxon>
        <taxon>Pseudomonadati</taxon>
        <taxon>Myxococcota</taxon>
        <taxon>Polyangia</taxon>
        <taxon>Nannocystales</taxon>
        <taxon>Nannocystaceae</taxon>
        <taxon>Nannocystis</taxon>
    </lineage>
</organism>
<dbReference type="RefSeq" id="WP_224191883.1">
    <property type="nucleotide sequence ID" value="NZ_JAIRAU010000011.1"/>
</dbReference>
<dbReference type="Pfam" id="PF13191">
    <property type="entry name" value="AAA_16"/>
    <property type="match status" value="1"/>
</dbReference>
<dbReference type="InterPro" id="IPR005467">
    <property type="entry name" value="His_kinase_dom"/>
</dbReference>
<dbReference type="CDD" id="cd00075">
    <property type="entry name" value="HATPase"/>
    <property type="match status" value="1"/>
</dbReference>
<dbReference type="PANTHER" id="PTHR43642">
    <property type="entry name" value="HYBRID SIGNAL TRANSDUCTION HISTIDINE KINASE G"/>
    <property type="match status" value="1"/>
</dbReference>
<dbReference type="InterPro" id="IPR041664">
    <property type="entry name" value="AAA_16"/>
</dbReference>
<dbReference type="SMART" id="SM00065">
    <property type="entry name" value="GAF"/>
    <property type="match status" value="2"/>
</dbReference>
<evidence type="ECO:0000256" key="3">
    <source>
        <dbReference type="ARBA" id="ARBA00022553"/>
    </source>
</evidence>
<dbReference type="InterPro" id="IPR029016">
    <property type="entry name" value="GAF-like_dom_sf"/>
</dbReference>
<dbReference type="Proteomes" id="UP001139031">
    <property type="component" value="Unassembled WGS sequence"/>
</dbReference>
<protein>
    <recommendedName>
        <fullName evidence="2">histidine kinase</fullName>
        <ecNumber evidence="2">2.7.13.3</ecNumber>
    </recommendedName>
</protein>
<feature type="domain" description="Protein kinase" evidence="5">
    <location>
        <begin position="7"/>
        <end position="279"/>
    </location>
</feature>
<dbReference type="InterPro" id="IPR011009">
    <property type="entry name" value="Kinase-like_dom_sf"/>
</dbReference>
<dbReference type="SMART" id="SM00220">
    <property type="entry name" value="S_TKc"/>
    <property type="match status" value="1"/>
</dbReference>
<dbReference type="CDD" id="cd00082">
    <property type="entry name" value="HisKA"/>
    <property type="match status" value="1"/>
</dbReference>
<dbReference type="Gene3D" id="1.10.287.130">
    <property type="match status" value="1"/>
</dbReference>
<keyword evidence="3" id="KW-0597">Phosphoprotein</keyword>
<dbReference type="Pfam" id="PF00512">
    <property type="entry name" value="HisKA"/>
    <property type="match status" value="1"/>
</dbReference>
<comment type="catalytic activity">
    <reaction evidence="1">
        <text>ATP + protein L-histidine = ADP + protein N-phospho-L-histidine.</text>
        <dbReference type="EC" id="2.7.13.3"/>
    </reaction>
</comment>
<evidence type="ECO:0000259" key="5">
    <source>
        <dbReference type="PROSITE" id="PS50011"/>
    </source>
</evidence>
<dbReference type="InterPro" id="IPR008271">
    <property type="entry name" value="Ser/Thr_kinase_AS"/>
</dbReference>
<evidence type="ECO:0000256" key="2">
    <source>
        <dbReference type="ARBA" id="ARBA00012438"/>
    </source>
</evidence>
<dbReference type="SUPFAM" id="SSF56112">
    <property type="entry name" value="Protein kinase-like (PK-like)"/>
    <property type="match status" value="1"/>
</dbReference>
<dbReference type="EC" id="2.7.13.3" evidence="2"/>
<dbReference type="Pfam" id="PF00069">
    <property type="entry name" value="Pkinase"/>
    <property type="match status" value="1"/>
</dbReference>
<dbReference type="PROSITE" id="PS50109">
    <property type="entry name" value="HIS_KIN"/>
    <property type="match status" value="1"/>
</dbReference>
<dbReference type="PANTHER" id="PTHR43642:SF1">
    <property type="entry name" value="HYBRID SIGNAL TRANSDUCTION HISTIDINE KINASE G"/>
    <property type="match status" value="1"/>
</dbReference>
<sequence>MTSPPPYTITSSLSHGGRAVVYRAIRNADGCPVVIKVLDPRRRRPQDLEQLKHEFEIGTRLASPAVVKPLALETYEGMPALVLEDFGGVALDALLGAPMAVDRFLSLAIGIARAVADVHRRDVVHRDLKPANILVNPATSEVKLADFGLASRLPREQQPVRLIEGSLPYLSPEQTGRMNRAIDNRADLYSLGVTFYQMLTGELPFAAEDPLEWVHCHVARAPPSPAELVPGLPEPLTRVVLKLLAKTPEERYQSAGGLAADLERCRTQWQACRRIEPFPLGRDDVSDRLLIPHKLYGRERETAALLAAFDAVAATGASALVTVSGYSGVGKSALVTALHKPIVEKRGYFIAGKFDQYKRDIPYATLAQAFQGLVRQILGESEARIGRWRDALREALGASGQLMVNLVPELELVIGPQPEVEELPPQEAQHRFQTVFRRLIGVFARAAHPLVLFLDDLQWLDAGTLALLADLATHPDVHHLLLVGAYRDNEVDRSHPLTRSLAAIREAGGMVREIVLAPLALEDVERLVADALHGPPERARPLSRLVFEKTGGNPFFTIQFLTTLAEEKLLRFDPGIGAWTWALPRIHAKGYTDNVVDLMLAKLARLPEDTQGALKQFACLGNTVDFKTLGLVLERPAEAIHAAFWAAVRAGLVFRQDEGYIFLHDRVQEAAYSLIPEASRAETHLRIGRILASRLTPDEIAEKIFDVVNQLNRGSDLVESQEERERIAGLNLMAGKRARKATAYASALTYLAAGAALLPQDRWERLYGLTFALELHRAECEFLTGALEAAEQRLAMLRGRAETVVDQAAVACVRLDVYMNLDRSDRAVAVALDYLRHVGVDWSPHPTEEEARREYEQLWSRLGKRAIEALIDLPLMTDPASLATLDVLTKVASPAILTDVRLFALVACRAANLSLERGNSDGSCLAYPNVGMVAGPLFGHPAAGFRFGQLGYELAERRGLKRFQPRIYMVFGTMIMPWMRHVRAGRDLARRAFETANETGDVTFAAFACYQLNSIRLTAGDPLVEVQREAENGLAFVQKVRFGFAADIVATQLQFVRMLRGATPTFGSFDDGQFDERRFERHLASNPALAQAECRYWIEKLQARFLAGDPEAALAAAPRARRLLWTLPSFIETADYHFYDALSHAAAGAAAAAGQRQQHVEALAAHHEQLERWAQHCPENFENRAALVGAELARISGRDLEAMHLYERAIRSAHDAGLVQNEALADELAGRFYLDRGLDRNGLAHLRDARACYALWGADGKVKQLDRQHPRLFEPRTLAPTATVAVRPVELDLWSVTKASQTISSEIVLDKLVRTLLSIVLEQGGAQRACLVLCRGESLSIEAEAILEPRGVMTTVLEPMPVDGSQRIPASVAHYAHRTKERVILSDAAADADKLAGDDYFDRHRPKSILCLPILRQAEVVGLLYLENNLLAGAFTPDRLVALSLCATQAAISLENALLLQRAAFLVEAGKILSASLDYEQTFDRLGRLCVRSFCDFCLIDIVEAGAIQRVSGAHKDPAKERLLEELERRYPPRWDSPHPAAVVLRTGAPLLFPRLPDERMRTTTVDAEHKRLLRELGAQSAMVVPLVARGETLGVLTLVSAVPGRYGRADLELAEEAACRAATAIDNARLYRASQEAVRARSEFLTVASHELHTPMTSLMLALESLRRATLSGRPFDPQTIDRLVVLAERQGARMTRLTNDLLDVSRMEAGPLALELADVDLVALVREVAERFEMDLARARCPLSIDSGAPVVGRWDRERLDRVVTNLLANAIKFGAGAPIELFVRGEGGVAQLAVRDHGIGVAPEQRERIFGRFERAVSEKHYGGLGLGLYLSRRLVEAHGGSIRCDSLPGAGATFIVELPVAVAGESP</sequence>
<dbReference type="SUPFAM" id="SSF55781">
    <property type="entry name" value="GAF domain-like"/>
    <property type="match status" value="2"/>
</dbReference>
<dbReference type="Pfam" id="PF01590">
    <property type="entry name" value="GAF"/>
    <property type="match status" value="2"/>
</dbReference>
<evidence type="ECO:0000259" key="6">
    <source>
        <dbReference type="PROSITE" id="PS50109"/>
    </source>
</evidence>
<name>A0ABS7TPG6_9BACT</name>
<accession>A0ABS7TPG6</accession>
<dbReference type="Gene3D" id="3.30.565.10">
    <property type="entry name" value="Histidine kinase-like ATPase, C-terminal domain"/>
    <property type="match status" value="1"/>
</dbReference>
<dbReference type="Gene3D" id="1.10.510.10">
    <property type="entry name" value="Transferase(Phosphotransferase) domain 1"/>
    <property type="match status" value="1"/>
</dbReference>
<evidence type="ECO:0000256" key="1">
    <source>
        <dbReference type="ARBA" id="ARBA00000085"/>
    </source>
</evidence>
<dbReference type="InterPro" id="IPR036890">
    <property type="entry name" value="HATPase_C_sf"/>
</dbReference>
<dbReference type="Gene3D" id="3.40.50.300">
    <property type="entry name" value="P-loop containing nucleotide triphosphate hydrolases"/>
    <property type="match status" value="1"/>
</dbReference>
<evidence type="ECO:0000313" key="8">
    <source>
        <dbReference type="Proteomes" id="UP001139031"/>
    </source>
</evidence>
<dbReference type="InterPro" id="IPR003661">
    <property type="entry name" value="HisK_dim/P_dom"/>
</dbReference>
<dbReference type="SUPFAM" id="SSF47384">
    <property type="entry name" value="Homodimeric domain of signal transducing histidine kinase"/>
    <property type="match status" value="1"/>
</dbReference>
<dbReference type="CDD" id="cd14014">
    <property type="entry name" value="STKc_PknB_like"/>
    <property type="match status" value="1"/>
</dbReference>
<dbReference type="InterPro" id="IPR004358">
    <property type="entry name" value="Sig_transdc_His_kin-like_C"/>
</dbReference>
<comment type="caution">
    <text evidence="7">The sequence shown here is derived from an EMBL/GenBank/DDBJ whole genome shotgun (WGS) entry which is preliminary data.</text>
</comment>
<dbReference type="InterPro" id="IPR027417">
    <property type="entry name" value="P-loop_NTPase"/>
</dbReference>
<dbReference type="InterPro" id="IPR036097">
    <property type="entry name" value="HisK_dim/P_sf"/>
</dbReference>
<dbReference type="InterPro" id="IPR003018">
    <property type="entry name" value="GAF"/>
</dbReference>
<dbReference type="Gene3D" id="3.30.200.20">
    <property type="entry name" value="Phosphorylase Kinase, domain 1"/>
    <property type="match status" value="1"/>
</dbReference>
<dbReference type="InterPro" id="IPR003594">
    <property type="entry name" value="HATPase_dom"/>
</dbReference>